<sequence length="407" mass="45230">MSISSFAQAQALRGSGPELERNLPDGFNRLSLGDAAPDFDLIGVDDRRYRLDDFAQHRFLLVVFLSNHCPYSHAAESRMIPWINRMKAAGLGVVAIQPNNPDAITVDELGYSKYSDSFEEMKLYAAENHFTFPYLYDGEKQETAKSYGALATPDLFLFDADRKLRYSGRFDDSRFEDPATVTKHDAVNALADMIAGDAVTAPYARPMGCAIKWLTKVKQVTKKNEAAWSHEPITLAPIDAAGVAELAANRTNKLRLVNLWATWCGPCVDEFPELTKFSRRLKRRDFEVITISMDHPSDQPKALRFLQNHHAGMPARIADSLAMEGRTTNNYIFTDASTDALAANLDPSWPGPIPHTVLIAPGGEVLWTHNGVFDEVALGRLLLDQLGGFYPEGEGDLPVKPWKDAEE</sequence>
<feature type="domain" description="Thioredoxin" evidence="4">
    <location>
        <begin position="224"/>
        <end position="388"/>
    </location>
</feature>
<dbReference type="RefSeq" id="WP_330929538.1">
    <property type="nucleotide sequence ID" value="NZ_CP119075.1"/>
</dbReference>
<dbReference type="Pfam" id="PF08534">
    <property type="entry name" value="Redoxin"/>
    <property type="match status" value="1"/>
</dbReference>
<dbReference type="InterPro" id="IPR017937">
    <property type="entry name" value="Thioredoxin_CS"/>
</dbReference>
<organism evidence="5 6">
    <name type="scientific">Synoicihabitans lomoniglobus</name>
    <dbReference type="NCBI Taxonomy" id="2909285"/>
    <lineage>
        <taxon>Bacteria</taxon>
        <taxon>Pseudomonadati</taxon>
        <taxon>Verrucomicrobiota</taxon>
        <taxon>Opitutia</taxon>
        <taxon>Opitutales</taxon>
        <taxon>Opitutaceae</taxon>
        <taxon>Synoicihabitans</taxon>
    </lineage>
</organism>
<proteinExistence type="predicted"/>
<dbReference type="PROSITE" id="PS51352">
    <property type="entry name" value="THIOREDOXIN_2"/>
    <property type="match status" value="2"/>
</dbReference>
<protein>
    <submittedName>
        <fullName evidence="5">Redoxin domain-containing protein</fullName>
    </submittedName>
</protein>
<keyword evidence="6" id="KW-1185">Reference proteome</keyword>
<dbReference type="CDD" id="cd02966">
    <property type="entry name" value="TlpA_like_family"/>
    <property type="match status" value="1"/>
</dbReference>
<dbReference type="AlphaFoldDB" id="A0AAF0A1M2"/>
<dbReference type="CDD" id="cd02969">
    <property type="entry name" value="PRX_like1"/>
    <property type="match status" value="1"/>
</dbReference>
<keyword evidence="3" id="KW-0676">Redox-active center</keyword>
<dbReference type="GO" id="GO:0030313">
    <property type="term" value="C:cell envelope"/>
    <property type="evidence" value="ECO:0007669"/>
    <property type="project" value="UniProtKB-SubCell"/>
</dbReference>
<dbReference type="Gene3D" id="3.40.30.10">
    <property type="entry name" value="Glutaredoxin"/>
    <property type="match status" value="2"/>
</dbReference>
<dbReference type="GO" id="GO:0017004">
    <property type="term" value="P:cytochrome complex assembly"/>
    <property type="evidence" value="ECO:0007669"/>
    <property type="project" value="UniProtKB-KW"/>
</dbReference>
<dbReference type="Proteomes" id="UP001218638">
    <property type="component" value="Chromosome"/>
</dbReference>
<dbReference type="KEGG" id="slom:PXH66_22675"/>
<name>A0AAF0A1M2_9BACT</name>
<accession>A0AAF0A1M2</accession>
<dbReference type="GO" id="GO:0016209">
    <property type="term" value="F:antioxidant activity"/>
    <property type="evidence" value="ECO:0007669"/>
    <property type="project" value="InterPro"/>
</dbReference>
<evidence type="ECO:0000256" key="1">
    <source>
        <dbReference type="ARBA" id="ARBA00004196"/>
    </source>
</evidence>
<dbReference type="EMBL" id="CP119075">
    <property type="protein sequence ID" value="WED65152.1"/>
    <property type="molecule type" value="Genomic_DNA"/>
</dbReference>
<dbReference type="InterPro" id="IPR013766">
    <property type="entry name" value="Thioredoxin_domain"/>
</dbReference>
<dbReference type="PANTHER" id="PTHR43640:SF1">
    <property type="entry name" value="THIOREDOXIN-DEPENDENT PEROXIREDOXIN"/>
    <property type="match status" value="1"/>
</dbReference>
<evidence type="ECO:0000313" key="6">
    <source>
        <dbReference type="Proteomes" id="UP001218638"/>
    </source>
</evidence>
<reference evidence="5" key="1">
    <citation type="submission" date="2023-03" db="EMBL/GenBank/DDBJ databases">
        <title>Lomoglobus Profundus gen. nov., sp. nov., a novel member of the phylum Verrucomicrobia, isolated from deep-marine sediment of South China Sea.</title>
        <authorList>
            <person name="Ahmad T."/>
            <person name="Ishaq S.E."/>
            <person name="Wang F."/>
        </authorList>
    </citation>
    <scope>NUCLEOTIDE SEQUENCE</scope>
    <source>
        <strain evidence="5">LMO-M01</strain>
    </source>
</reference>
<dbReference type="PANTHER" id="PTHR43640">
    <property type="entry name" value="OS07G0260300 PROTEIN"/>
    <property type="match status" value="1"/>
</dbReference>
<dbReference type="GO" id="GO:0016491">
    <property type="term" value="F:oxidoreductase activity"/>
    <property type="evidence" value="ECO:0007669"/>
    <property type="project" value="InterPro"/>
</dbReference>
<keyword evidence="2" id="KW-0201">Cytochrome c-type biogenesis</keyword>
<comment type="subcellular location">
    <subcellularLocation>
        <location evidence="1">Cell envelope</location>
    </subcellularLocation>
</comment>
<dbReference type="InterPro" id="IPR047262">
    <property type="entry name" value="PRX-like1"/>
</dbReference>
<dbReference type="InterPro" id="IPR036249">
    <property type="entry name" value="Thioredoxin-like_sf"/>
</dbReference>
<evidence type="ECO:0000256" key="2">
    <source>
        <dbReference type="ARBA" id="ARBA00022748"/>
    </source>
</evidence>
<dbReference type="InterPro" id="IPR013740">
    <property type="entry name" value="Redoxin"/>
</dbReference>
<evidence type="ECO:0000259" key="4">
    <source>
        <dbReference type="PROSITE" id="PS51352"/>
    </source>
</evidence>
<gene>
    <name evidence="5" type="ORF">PXH66_22675</name>
</gene>
<dbReference type="PROSITE" id="PS00194">
    <property type="entry name" value="THIOREDOXIN_1"/>
    <property type="match status" value="1"/>
</dbReference>
<dbReference type="Pfam" id="PF00578">
    <property type="entry name" value="AhpC-TSA"/>
    <property type="match status" value="1"/>
</dbReference>
<dbReference type="SUPFAM" id="SSF52833">
    <property type="entry name" value="Thioredoxin-like"/>
    <property type="match status" value="2"/>
</dbReference>
<evidence type="ECO:0000313" key="5">
    <source>
        <dbReference type="EMBL" id="WED65152.1"/>
    </source>
</evidence>
<dbReference type="InterPro" id="IPR000866">
    <property type="entry name" value="AhpC/TSA"/>
</dbReference>
<evidence type="ECO:0000256" key="3">
    <source>
        <dbReference type="ARBA" id="ARBA00023284"/>
    </source>
</evidence>
<feature type="domain" description="Thioredoxin" evidence="4">
    <location>
        <begin position="30"/>
        <end position="192"/>
    </location>
</feature>